<comment type="caution">
    <text evidence="2">The sequence shown here is derived from an EMBL/GenBank/DDBJ whole genome shotgun (WGS) entry which is preliminary data.</text>
</comment>
<reference evidence="2 3" key="1">
    <citation type="submission" date="2019-05" db="EMBL/GenBank/DDBJ databases">
        <title>Another draft genome of Portunus trituberculatus and its Hox gene families provides insights of decapod evolution.</title>
        <authorList>
            <person name="Jeong J.-H."/>
            <person name="Song I."/>
            <person name="Kim S."/>
            <person name="Choi T."/>
            <person name="Kim D."/>
            <person name="Ryu S."/>
            <person name="Kim W."/>
        </authorList>
    </citation>
    <scope>NUCLEOTIDE SEQUENCE [LARGE SCALE GENOMIC DNA]</scope>
    <source>
        <tissue evidence="2">Muscle</tissue>
    </source>
</reference>
<feature type="region of interest" description="Disordered" evidence="1">
    <location>
        <begin position="1"/>
        <end position="26"/>
    </location>
</feature>
<evidence type="ECO:0000256" key="1">
    <source>
        <dbReference type="SAM" id="MobiDB-lite"/>
    </source>
</evidence>
<dbReference type="Proteomes" id="UP000324222">
    <property type="component" value="Unassembled WGS sequence"/>
</dbReference>
<feature type="compositionally biased region" description="Low complexity" evidence="1">
    <location>
        <begin position="7"/>
        <end position="18"/>
    </location>
</feature>
<accession>A0A5B7IZ85</accession>
<sequence>MSASLNSSSGSQCSVRSGSARHGSSLSGDAAGNLGVFRQGHHVQACSRSYFPHGIRSRRAEELPAKITTAQRSLGANTHRRSSVHRSHWLVGVVGVRMGALAGLRITSPYVTNCPRWL</sequence>
<gene>
    <name evidence="2" type="ORF">E2C01_082429</name>
</gene>
<dbReference type="AlphaFoldDB" id="A0A5B7IZ85"/>
<organism evidence="2 3">
    <name type="scientific">Portunus trituberculatus</name>
    <name type="common">Swimming crab</name>
    <name type="synonym">Neptunus trituberculatus</name>
    <dbReference type="NCBI Taxonomy" id="210409"/>
    <lineage>
        <taxon>Eukaryota</taxon>
        <taxon>Metazoa</taxon>
        <taxon>Ecdysozoa</taxon>
        <taxon>Arthropoda</taxon>
        <taxon>Crustacea</taxon>
        <taxon>Multicrustacea</taxon>
        <taxon>Malacostraca</taxon>
        <taxon>Eumalacostraca</taxon>
        <taxon>Eucarida</taxon>
        <taxon>Decapoda</taxon>
        <taxon>Pleocyemata</taxon>
        <taxon>Brachyura</taxon>
        <taxon>Eubrachyura</taxon>
        <taxon>Portunoidea</taxon>
        <taxon>Portunidae</taxon>
        <taxon>Portuninae</taxon>
        <taxon>Portunus</taxon>
    </lineage>
</organism>
<evidence type="ECO:0000313" key="2">
    <source>
        <dbReference type="EMBL" id="MPC87563.1"/>
    </source>
</evidence>
<dbReference type="EMBL" id="VSRR010074872">
    <property type="protein sequence ID" value="MPC87563.1"/>
    <property type="molecule type" value="Genomic_DNA"/>
</dbReference>
<keyword evidence="3" id="KW-1185">Reference proteome</keyword>
<protein>
    <submittedName>
        <fullName evidence="2">Uncharacterized protein</fullName>
    </submittedName>
</protein>
<name>A0A5B7IZ85_PORTR</name>
<proteinExistence type="predicted"/>
<evidence type="ECO:0000313" key="3">
    <source>
        <dbReference type="Proteomes" id="UP000324222"/>
    </source>
</evidence>